<gene>
    <name evidence="2" type="ORF">CDV31_016641</name>
</gene>
<evidence type="ECO:0000313" key="3">
    <source>
        <dbReference type="Proteomes" id="UP000288429"/>
    </source>
</evidence>
<name>A0A428S530_9HYPO</name>
<evidence type="ECO:0000313" key="2">
    <source>
        <dbReference type="EMBL" id="RSL84938.1"/>
    </source>
</evidence>
<organism evidence="2 3">
    <name type="scientific">Fusarium ambrosium</name>
    <dbReference type="NCBI Taxonomy" id="131363"/>
    <lineage>
        <taxon>Eukaryota</taxon>
        <taxon>Fungi</taxon>
        <taxon>Dikarya</taxon>
        <taxon>Ascomycota</taxon>
        <taxon>Pezizomycotina</taxon>
        <taxon>Sordariomycetes</taxon>
        <taxon>Hypocreomycetidae</taxon>
        <taxon>Hypocreales</taxon>
        <taxon>Nectriaceae</taxon>
        <taxon>Fusarium</taxon>
        <taxon>Fusarium solani species complex</taxon>
    </lineage>
</organism>
<dbReference type="EMBL" id="NIZV01000585">
    <property type="protein sequence ID" value="RSL84938.1"/>
    <property type="molecule type" value="Genomic_DNA"/>
</dbReference>
<evidence type="ECO:0000259" key="1">
    <source>
        <dbReference type="Pfam" id="PF23584"/>
    </source>
</evidence>
<proteinExistence type="predicted"/>
<dbReference type="Proteomes" id="UP000288429">
    <property type="component" value="Unassembled WGS sequence"/>
</dbReference>
<dbReference type="Pfam" id="PF23584">
    <property type="entry name" value="DUF7136"/>
    <property type="match status" value="1"/>
</dbReference>
<dbReference type="AlphaFoldDB" id="A0A428S530"/>
<dbReference type="InterPro" id="IPR055560">
    <property type="entry name" value="DUF7136"/>
</dbReference>
<feature type="domain" description="DUF7136" evidence="1">
    <location>
        <begin position="28"/>
        <end position="247"/>
    </location>
</feature>
<comment type="caution">
    <text evidence="2">The sequence shown here is derived from an EMBL/GenBank/DDBJ whole genome shotgun (WGS) entry which is preliminary data.</text>
</comment>
<accession>A0A428S530</accession>
<keyword evidence="3" id="KW-1185">Reference proteome</keyword>
<protein>
    <recommendedName>
        <fullName evidence="1">DUF7136 domain-containing protein</fullName>
    </recommendedName>
</protein>
<sequence length="295" mass="32905">MKFSHVLFRASLGTSASLGMQVRESSEFPFDLGVNLIFPRPNETYRPVYPFPVVFAITGAAEAWPYQFRFTWRLEGNHSWPMHIDDRPLDSGWLPEKNLFTEGQLEPAEEPYHFIVGTGLLVNSTSTEWMLDWRLEVSDVCDPEEYGKSYSRAGQMNFSSSPSGSLPSMTAATSGKPCPLEVLHLRFLENKTTPEDVKKYRYSNSCVVVTDQEGSGDPCKIDTGSKLKSLVTAKMLETASCPTNQSWPDEENLLGPESCSFLYPEPAEEDAANILSHSMAFWVALGAIVFGFCIV</sequence>
<reference evidence="2 3" key="1">
    <citation type="submission" date="2017-06" db="EMBL/GenBank/DDBJ databases">
        <title>Cmopartive genomic analysis of Ambrosia Fusariam Clade fungi.</title>
        <authorList>
            <person name="Stajich J.E."/>
            <person name="Carrillo J."/>
            <person name="Kijimoto T."/>
            <person name="Eskalen A."/>
            <person name="O'Donnell K."/>
            <person name="Kasson M."/>
        </authorList>
    </citation>
    <scope>NUCLEOTIDE SEQUENCE [LARGE SCALE GENOMIC DNA]</scope>
    <source>
        <strain evidence="2 3">NRRL 20438</strain>
    </source>
</reference>